<dbReference type="InterPro" id="IPR029063">
    <property type="entry name" value="SAM-dependent_MTases_sf"/>
</dbReference>
<feature type="region of interest" description="Disordered" evidence="3">
    <location>
        <begin position="1"/>
        <end position="33"/>
    </location>
</feature>
<dbReference type="SUPFAM" id="SSF53335">
    <property type="entry name" value="S-adenosyl-L-methionine-dependent methyltransferases"/>
    <property type="match status" value="1"/>
</dbReference>
<comment type="caution">
    <text evidence="5">The sequence shown here is derived from an EMBL/GenBank/DDBJ whole genome shotgun (WGS) entry which is preliminary data.</text>
</comment>
<evidence type="ECO:0000259" key="4">
    <source>
        <dbReference type="Pfam" id="PF13649"/>
    </source>
</evidence>
<dbReference type="PANTHER" id="PTHR43861">
    <property type="entry name" value="TRANS-ACONITATE 2-METHYLTRANSFERASE-RELATED"/>
    <property type="match status" value="1"/>
</dbReference>
<protein>
    <recommendedName>
        <fullName evidence="4">Methyltransferase domain-containing protein</fullName>
    </recommendedName>
</protein>
<keyword evidence="1" id="KW-0489">Methyltransferase</keyword>
<keyword evidence="6" id="KW-1185">Reference proteome</keyword>
<dbReference type="GO" id="GO:0032259">
    <property type="term" value="P:methylation"/>
    <property type="evidence" value="ECO:0007669"/>
    <property type="project" value="UniProtKB-KW"/>
</dbReference>
<dbReference type="PANTHER" id="PTHR43861:SF1">
    <property type="entry name" value="TRANS-ACONITATE 2-METHYLTRANSFERASE"/>
    <property type="match status" value="1"/>
</dbReference>
<evidence type="ECO:0000256" key="2">
    <source>
        <dbReference type="ARBA" id="ARBA00022679"/>
    </source>
</evidence>
<dbReference type="EMBL" id="JAPEVA010000071">
    <property type="protein sequence ID" value="KAJ4401608.1"/>
    <property type="molecule type" value="Genomic_DNA"/>
</dbReference>
<evidence type="ECO:0000313" key="6">
    <source>
        <dbReference type="Proteomes" id="UP001140510"/>
    </source>
</evidence>
<sequence length="286" mass="31227">MLPATEGSESGAGGPSGAKVGSGRAVHESTQNTQYDRIGTRYLEIKTLPAVEPEVLSILDALGDGVRRRKCLDLACGTGKYTHLLSTLGATSVTGYDISPTMVSGALATYPSSQHPTLHFSVADCSVPGSLPPSGDRTFDLVFSAWFLNYAGSVRELTNMFRVIESQMAPGGRFIGLTTDAHDRDMHVPKIDFYGLDILVLDPAYVAPDTGEVVGIKAKVKVGKGGFEFDCFQFRAEVYERCARMAGLEIKWREYVVPDDERKQTGYWEDWLARPTFAMLEAIRAE</sequence>
<dbReference type="GO" id="GO:0008168">
    <property type="term" value="F:methyltransferase activity"/>
    <property type="evidence" value="ECO:0007669"/>
    <property type="project" value="UniProtKB-KW"/>
</dbReference>
<evidence type="ECO:0000256" key="1">
    <source>
        <dbReference type="ARBA" id="ARBA00022603"/>
    </source>
</evidence>
<dbReference type="AlphaFoldDB" id="A0A9W9D620"/>
<dbReference type="Pfam" id="PF13649">
    <property type="entry name" value="Methyltransf_25"/>
    <property type="match status" value="1"/>
</dbReference>
<dbReference type="CDD" id="cd02440">
    <property type="entry name" value="AdoMet_MTases"/>
    <property type="match status" value="1"/>
</dbReference>
<organism evidence="5 6">
    <name type="scientific">Didymella pomorum</name>
    <dbReference type="NCBI Taxonomy" id="749634"/>
    <lineage>
        <taxon>Eukaryota</taxon>
        <taxon>Fungi</taxon>
        <taxon>Dikarya</taxon>
        <taxon>Ascomycota</taxon>
        <taxon>Pezizomycotina</taxon>
        <taxon>Dothideomycetes</taxon>
        <taxon>Pleosporomycetidae</taxon>
        <taxon>Pleosporales</taxon>
        <taxon>Pleosporineae</taxon>
        <taxon>Didymellaceae</taxon>
        <taxon>Didymella</taxon>
    </lineage>
</organism>
<evidence type="ECO:0000313" key="5">
    <source>
        <dbReference type="EMBL" id="KAJ4401608.1"/>
    </source>
</evidence>
<name>A0A9W9D620_9PLEO</name>
<feature type="domain" description="Methyltransferase" evidence="4">
    <location>
        <begin position="72"/>
        <end position="172"/>
    </location>
</feature>
<evidence type="ECO:0000256" key="3">
    <source>
        <dbReference type="SAM" id="MobiDB-lite"/>
    </source>
</evidence>
<reference evidence="5" key="1">
    <citation type="submission" date="2022-10" db="EMBL/GenBank/DDBJ databases">
        <title>Tapping the CABI collections for fungal endophytes: first genome assemblies for Collariella, Neodidymelliopsis, Ascochyta clinopodiicola, Didymella pomorum, Didymosphaeria variabile, Neocosmospora piperis and Neocucurbitaria cava.</title>
        <authorList>
            <person name="Hill R."/>
        </authorList>
    </citation>
    <scope>NUCLEOTIDE SEQUENCE</scope>
    <source>
        <strain evidence="5">IMI 355091</strain>
    </source>
</reference>
<keyword evidence="2" id="KW-0808">Transferase</keyword>
<gene>
    <name evidence="5" type="ORF">N0V91_007779</name>
</gene>
<dbReference type="OrthoDB" id="3647at2759"/>
<dbReference type="Gene3D" id="3.40.50.150">
    <property type="entry name" value="Vaccinia Virus protein VP39"/>
    <property type="match status" value="1"/>
</dbReference>
<proteinExistence type="predicted"/>
<dbReference type="InterPro" id="IPR041698">
    <property type="entry name" value="Methyltransf_25"/>
</dbReference>
<accession>A0A9W9D620</accession>
<dbReference type="Proteomes" id="UP001140510">
    <property type="component" value="Unassembled WGS sequence"/>
</dbReference>